<comment type="caution">
    <text evidence="2">The sequence shown here is derived from an EMBL/GenBank/DDBJ whole genome shotgun (WGS) entry which is preliminary data.</text>
</comment>
<keyword evidence="3" id="KW-1185">Reference proteome</keyword>
<protein>
    <submittedName>
        <fullName evidence="2">Uncharacterized protein</fullName>
    </submittedName>
</protein>
<evidence type="ECO:0000313" key="2">
    <source>
        <dbReference type="EMBL" id="NML62796.1"/>
    </source>
</evidence>
<sequence>MKAYMNSLTVSNSGTAWIQDMHAQGKPTAGGWRDSPNADYYASLDGNSPAAKPAVELPGSLAELLKLQQKAAEEKNDDLADRIQDEMAKVASSHGMASSGNIINVKA</sequence>
<dbReference type="Proteomes" id="UP000583752">
    <property type="component" value="Unassembled WGS sequence"/>
</dbReference>
<feature type="coiled-coil region" evidence="1">
    <location>
        <begin position="62"/>
        <end position="89"/>
    </location>
</feature>
<reference evidence="2 3" key="1">
    <citation type="submission" date="2020-04" db="EMBL/GenBank/DDBJ databases">
        <title>Massilia sp. RP-1-19 isolated from soil.</title>
        <authorList>
            <person name="Dahal R.H."/>
        </authorList>
    </citation>
    <scope>NUCLEOTIDE SEQUENCE [LARGE SCALE GENOMIC DNA]</scope>
    <source>
        <strain evidence="2 3">RP-1-19</strain>
    </source>
</reference>
<gene>
    <name evidence="2" type="ORF">HHL21_17265</name>
</gene>
<name>A0A848HLL9_9BURK</name>
<keyword evidence="1" id="KW-0175">Coiled coil</keyword>
<accession>A0A848HLL9</accession>
<dbReference type="EMBL" id="JABBGG010000010">
    <property type="protein sequence ID" value="NML62796.1"/>
    <property type="molecule type" value="Genomic_DNA"/>
</dbReference>
<dbReference type="RefSeq" id="WP_169468102.1">
    <property type="nucleotide sequence ID" value="NZ_JABBGG010000010.1"/>
</dbReference>
<dbReference type="AlphaFoldDB" id="A0A848HLL9"/>
<evidence type="ECO:0000256" key="1">
    <source>
        <dbReference type="SAM" id="Coils"/>
    </source>
</evidence>
<evidence type="ECO:0000313" key="3">
    <source>
        <dbReference type="Proteomes" id="UP000583752"/>
    </source>
</evidence>
<organism evidence="2 3">
    <name type="scientific">Massilia polaris</name>
    <dbReference type="NCBI Taxonomy" id="2728846"/>
    <lineage>
        <taxon>Bacteria</taxon>
        <taxon>Pseudomonadati</taxon>
        <taxon>Pseudomonadota</taxon>
        <taxon>Betaproteobacteria</taxon>
        <taxon>Burkholderiales</taxon>
        <taxon>Oxalobacteraceae</taxon>
        <taxon>Telluria group</taxon>
        <taxon>Massilia</taxon>
    </lineage>
</organism>
<proteinExistence type="predicted"/>